<dbReference type="Pfam" id="PF04519">
    <property type="entry name" value="Bactofilin"/>
    <property type="match status" value="1"/>
</dbReference>
<dbReference type="eggNOG" id="COG1664">
    <property type="taxonomic scope" value="Bacteria"/>
</dbReference>
<sequence length="149" mass="16311">MFGKKKGQKKRKNMRIDTLIGQNTHVEGDIIFSGGLRIDGKVNGNIFIDSDDQAVLSLSERGIINGEIRVPFILINGEVNGNIYASQHLELSSAARVTGNIFYQTLEMAVGAEINGQMIHITADQAAETLQIDSSSDDDKPSLHLEKQD</sequence>
<reference evidence="2 3" key="1">
    <citation type="journal article" date="2013" name="Genome Announc.">
        <title>Draft Genome Sequence of Methylophaga lonarensis MPLT, a Haloalkaliphilic (Non-Methane-Utilizing) Methylotroph.</title>
        <authorList>
            <person name="Shetty S.A."/>
            <person name="Marathe N.P."/>
            <person name="Munot H."/>
            <person name="Antony C.P."/>
            <person name="Dhotre D.P."/>
            <person name="Murrell J.C."/>
            <person name="Shouche Y.S."/>
        </authorList>
    </citation>
    <scope>NUCLEOTIDE SEQUENCE [LARGE SCALE GENOMIC DNA]</scope>
    <source>
        <strain evidence="2 3">MPL</strain>
    </source>
</reference>
<keyword evidence="3" id="KW-1185">Reference proteome</keyword>
<dbReference type="STRING" id="1286106.MPL1_04302"/>
<evidence type="ECO:0000256" key="1">
    <source>
        <dbReference type="ARBA" id="ARBA00044755"/>
    </source>
</evidence>
<evidence type="ECO:0000313" key="3">
    <source>
        <dbReference type="Proteomes" id="UP000012019"/>
    </source>
</evidence>
<dbReference type="RefSeq" id="WP_009725880.1">
    <property type="nucleotide sequence ID" value="NZ_APHR01000019.1"/>
</dbReference>
<dbReference type="Proteomes" id="UP000012019">
    <property type="component" value="Unassembled WGS sequence"/>
</dbReference>
<dbReference type="PANTHER" id="PTHR35024">
    <property type="entry name" value="HYPOTHETICAL CYTOSOLIC PROTEIN"/>
    <property type="match status" value="1"/>
</dbReference>
<dbReference type="PATRIC" id="fig|1286106.3.peg.862"/>
<organism evidence="2 3">
    <name type="scientific">Methylophaga lonarensis MPL</name>
    <dbReference type="NCBI Taxonomy" id="1286106"/>
    <lineage>
        <taxon>Bacteria</taxon>
        <taxon>Pseudomonadati</taxon>
        <taxon>Pseudomonadota</taxon>
        <taxon>Gammaproteobacteria</taxon>
        <taxon>Thiotrichales</taxon>
        <taxon>Piscirickettsiaceae</taxon>
        <taxon>Methylophaga</taxon>
    </lineage>
</organism>
<name>M7P275_9GAMM</name>
<gene>
    <name evidence="2" type="ORF">MPL1_04302</name>
</gene>
<dbReference type="InterPro" id="IPR007607">
    <property type="entry name" value="BacA/B"/>
</dbReference>
<dbReference type="EMBL" id="APHR01000019">
    <property type="protein sequence ID" value="EMR13587.1"/>
    <property type="molecule type" value="Genomic_DNA"/>
</dbReference>
<protein>
    <submittedName>
        <fullName evidence="2">Integral membrane protein CcmA</fullName>
    </submittedName>
</protein>
<dbReference type="AlphaFoldDB" id="M7P275"/>
<comment type="similarity">
    <text evidence="1">Belongs to the bactofilin family.</text>
</comment>
<accession>M7P275</accession>
<comment type="caution">
    <text evidence="2">The sequence shown here is derived from an EMBL/GenBank/DDBJ whole genome shotgun (WGS) entry which is preliminary data.</text>
</comment>
<dbReference type="PANTHER" id="PTHR35024:SF4">
    <property type="entry name" value="POLYMER-FORMING CYTOSKELETAL PROTEIN"/>
    <property type="match status" value="1"/>
</dbReference>
<proteinExistence type="inferred from homology"/>
<dbReference type="OrthoDB" id="5294247at2"/>
<evidence type="ECO:0000313" key="2">
    <source>
        <dbReference type="EMBL" id="EMR13587.1"/>
    </source>
</evidence>